<dbReference type="EMBL" id="JARUXG010000012">
    <property type="protein sequence ID" value="MDG6782686.1"/>
    <property type="molecule type" value="Genomic_DNA"/>
</dbReference>
<feature type="transmembrane region" description="Helical" evidence="1">
    <location>
        <begin position="82"/>
        <end position="100"/>
    </location>
</feature>
<evidence type="ECO:0008006" key="3">
    <source>
        <dbReference type="Google" id="ProtNLM"/>
    </source>
</evidence>
<gene>
    <name evidence="2" type="ORF">QBL07_17855</name>
</gene>
<keyword evidence="1" id="KW-0812">Transmembrane</keyword>
<protein>
    <recommendedName>
        <fullName evidence="3">Phage holin family protein</fullName>
    </recommendedName>
</protein>
<keyword evidence="1" id="KW-0472">Membrane</keyword>
<feature type="transmembrane region" description="Helical" evidence="1">
    <location>
        <begin position="21"/>
        <end position="41"/>
    </location>
</feature>
<proteinExistence type="predicted"/>
<feature type="transmembrane region" description="Helical" evidence="1">
    <location>
        <begin position="120"/>
        <end position="142"/>
    </location>
</feature>
<feature type="transmembrane region" description="Helical" evidence="1">
    <location>
        <begin position="53"/>
        <end position="75"/>
    </location>
</feature>
<evidence type="ECO:0000256" key="1">
    <source>
        <dbReference type="SAM" id="Phobius"/>
    </source>
</evidence>
<evidence type="ECO:0000313" key="2">
    <source>
        <dbReference type="EMBL" id="MDG6782686.1"/>
    </source>
</evidence>
<reference evidence="2" key="1">
    <citation type="submission" date="2023-04" db="EMBL/GenBank/DDBJ databases">
        <title>Characterization and analysis of the complete genome of Gordonia rubripertincta 112, the degrader of aromatic and aliphatic compounds.</title>
        <authorList>
            <person name="Frantsuzova E."/>
            <person name="Bogun A."/>
            <person name="Delegan Y."/>
        </authorList>
    </citation>
    <scope>NUCLEOTIDE SEQUENCE</scope>
    <source>
        <strain evidence="2">112</strain>
    </source>
</reference>
<organism evidence="2">
    <name type="scientific">Gordonia rubripertincta</name>
    <name type="common">Rhodococcus corallinus</name>
    <dbReference type="NCBI Taxonomy" id="36822"/>
    <lineage>
        <taxon>Bacteria</taxon>
        <taxon>Bacillati</taxon>
        <taxon>Actinomycetota</taxon>
        <taxon>Actinomycetes</taxon>
        <taxon>Mycobacteriales</taxon>
        <taxon>Gordoniaceae</taxon>
        <taxon>Gordonia</taxon>
    </lineage>
</organism>
<dbReference type="RefSeq" id="WP_005199686.1">
    <property type="nucleotide sequence ID" value="NZ_CP136136.1"/>
</dbReference>
<name>A0AAW6RE37_GORRU</name>
<keyword evidence="1" id="KW-1133">Transmembrane helix</keyword>
<dbReference type="AlphaFoldDB" id="A0AAW6RE37"/>
<comment type="caution">
    <text evidence="2">The sequence shown here is derived from an EMBL/GenBank/DDBJ whole genome shotgun (WGS) entry which is preliminary data.</text>
</comment>
<sequence length="147" mass="15733">MTTSKSLSDRRVEARNRRVGYSVSVAVNVVLLVAVVGWPGWEAVPFLTDDFRQIVGWVVAALGAGIVSNSVYAVTDSPAIRAVGELVVDAIGLVALIRLWQVFPFDFGDTDTPWSTVVRVVLAVGIAGTAIAMVVVIVQTALRRRSP</sequence>
<accession>A0AAW6RE37</accession>